<sequence length="270" mass="27933">MGTDVDDLVTLLGESRGQVGLQLEARVVCCQINAHVTESDTLVGVFSQEGYQLRLEWGPEGVHALRDCDVLVVVDVLSFTTSVDLVVGNGGQVRPSRWKPESGKTLRPASLVDATGVVDLPSPNGSNLCRLAAETGAHVLAACLRNAEAVAAHAQGLGGTIGVIPGGERWGLDILKSGPREFGPLRPCIEDHLGAGAVLAALTGEASPEARLARAAYVNSDVEKVVRECGSGRELIENGHAADVELALQVGVSGAVPVLSDGLLVEGRAG</sequence>
<name>A0ABQ2ILH3_9PSEU</name>
<dbReference type="SUPFAM" id="SSF142823">
    <property type="entry name" value="ComB-like"/>
    <property type="match status" value="1"/>
</dbReference>
<dbReference type="Proteomes" id="UP000597656">
    <property type="component" value="Unassembled WGS sequence"/>
</dbReference>
<dbReference type="Gene3D" id="3.90.1560.10">
    <property type="entry name" value="ComB-like"/>
    <property type="match status" value="1"/>
</dbReference>
<reference evidence="3" key="1">
    <citation type="journal article" date="2019" name="Int. J. Syst. Evol. Microbiol.">
        <title>The Global Catalogue of Microorganisms (GCM) 10K type strain sequencing project: providing services to taxonomists for standard genome sequencing and annotation.</title>
        <authorList>
            <consortium name="The Broad Institute Genomics Platform"/>
            <consortium name="The Broad Institute Genome Sequencing Center for Infectious Disease"/>
            <person name="Wu L."/>
            <person name="Ma J."/>
        </authorList>
    </citation>
    <scope>NUCLEOTIDE SEQUENCE [LARGE SCALE GENOMIC DNA]</scope>
    <source>
        <strain evidence="3">CGMCC 4.7319</strain>
    </source>
</reference>
<accession>A0ABQ2ILH3</accession>
<dbReference type="InterPro" id="IPR005238">
    <property type="entry name" value="ComB-like"/>
</dbReference>
<evidence type="ECO:0000256" key="1">
    <source>
        <dbReference type="ARBA" id="ARBA00021948"/>
    </source>
</evidence>
<evidence type="ECO:0000313" key="3">
    <source>
        <dbReference type="Proteomes" id="UP000597656"/>
    </source>
</evidence>
<gene>
    <name evidence="2" type="ORF">GCM10011609_61490</name>
</gene>
<dbReference type="Pfam" id="PF04029">
    <property type="entry name" value="2-ph_phosp"/>
    <property type="match status" value="1"/>
</dbReference>
<comment type="caution">
    <text evidence="2">The sequence shown here is derived from an EMBL/GenBank/DDBJ whole genome shotgun (WGS) entry which is preliminary data.</text>
</comment>
<keyword evidence="3" id="KW-1185">Reference proteome</keyword>
<protein>
    <recommendedName>
        <fullName evidence="1">Probable 2-phosphosulfolactate phosphatase</fullName>
    </recommendedName>
</protein>
<dbReference type="InterPro" id="IPR036702">
    <property type="entry name" value="ComB-like_sf"/>
</dbReference>
<proteinExistence type="predicted"/>
<dbReference type="EMBL" id="BMNC01000011">
    <property type="protein sequence ID" value="GGN12851.1"/>
    <property type="molecule type" value="Genomic_DNA"/>
</dbReference>
<organism evidence="2 3">
    <name type="scientific">Lentzea pudingi</name>
    <dbReference type="NCBI Taxonomy" id="1789439"/>
    <lineage>
        <taxon>Bacteria</taxon>
        <taxon>Bacillati</taxon>
        <taxon>Actinomycetota</taxon>
        <taxon>Actinomycetes</taxon>
        <taxon>Pseudonocardiales</taxon>
        <taxon>Pseudonocardiaceae</taxon>
        <taxon>Lentzea</taxon>
    </lineage>
</organism>
<evidence type="ECO:0000313" key="2">
    <source>
        <dbReference type="EMBL" id="GGN12851.1"/>
    </source>
</evidence>